<dbReference type="FunFam" id="3.40.50.720:FF:000084">
    <property type="entry name" value="Short-chain dehydrogenase reductase"/>
    <property type="match status" value="1"/>
</dbReference>
<comment type="caution">
    <text evidence="3">The sequence shown here is derived from an EMBL/GenBank/DDBJ whole genome shotgun (WGS) entry which is preliminary data.</text>
</comment>
<reference evidence="3 4" key="1">
    <citation type="submission" date="2017-07" db="EMBL/GenBank/DDBJ databases">
        <authorList>
            <person name="Sun Z.S."/>
            <person name="Albrecht U."/>
            <person name="Echele G."/>
            <person name="Lee C.C."/>
        </authorList>
    </citation>
    <scope>NUCLEOTIDE SEQUENCE [LARGE SCALE GENOMIC DNA]</scope>
    <source>
        <strain evidence="3 4">P16-029</strain>
    </source>
</reference>
<evidence type="ECO:0000256" key="2">
    <source>
        <dbReference type="ARBA" id="ARBA00023002"/>
    </source>
</evidence>
<keyword evidence="2" id="KW-0560">Oxidoreductase</keyword>
<protein>
    <submittedName>
        <fullName evidence="3">NAD(P)-dependent oxidoreductase</fullName>
    </submittedName>
</protein>
<dbReference type="EMBL" id="NOWI01000001">
    <property type="protein sequence ID" value="RFT47012.1"/>
    <property type="molecule type" value="Genomic_DNA"/>
</dbReference>
<dbReference type="GO" id="GO:0016616">
    <property type="term" value="F:oxidoreductase activity, acting on the CH-OH group of donors, NAD or NADP as acceptor"/>
    <property type="evidence" value="ECO:0007669"/>
    <property type="project" value="TreeGrafter"/>
</dbReference>
<proteinExistence type="inferred from homology"/>
<sequence>MTPGARPSTRRHLMIDQPFRGRTALVTGAATGLGWEVSRQLLEAGASVGMSYRPDGHSDGIAQLVDKFGNRAHGYACDLADVASTERLFQDAAYDMGGIDHLVNNAGTWLSGQFEDIPVNDWDLTFAINVRAPFILCQKMVSQEPANITRKIVNVTSQAAFQGSTTGHAHYAASKAAIVTMTMSLAREVAQRGINANCIALGMMESNMVRDSITARPDYYRNRIPIGRIAQPNDIAPVILFLLSPESDYITGATVNATGGMLMR</sequence>
<dbReference type="Gene3D" id="3.40.50.720">
    <property type="entry name" value="NAD(P)-binding Rossmann-like Domain"/>
    <property type="match status" value="1"/>
</dbReference>
<gene>
    <name evidence="3" type="ORF">CHT91_01510</name>
</gene>
<evidence type="ECO:0000256" key="1">
    <source>
        <dbReference type="ARBA" id="ARBA00006484"/>
    </source>
</evidence>
<name>A0A3E2DNQ2_9ACTN</name>
<accession>A0A3E2DNQ2</accession>
<comment type="similarity">
    <text evidence="1">Belongs to the short-chain dehydrogenases/reductases (SDR) family.</text>
</comment>
<dbReference type="GO" id="GO:0048038">
    <property type="term" value="F:quinone binding"/>
    <property type="evidence" value="ECO:0007669"/>
    <property type="project" value="TreeGrafter"/>
</dbReference>
<dbReference type="InterPro" id="IPR002347">
    <property type="entry name" value="SDR_fam"/>
</dbReference>
<dbReference type="CDD" id="cd05233">
    <property type="entry name" value="SDR_c"/>
    <property type="match status" value="1"/>
</dbReference>
<dbReference type="PANTHER" id="PTHR42760:SF62">
    <property type="entry name" value="ADH4P"/>
    <property type="match status" value="1"/>
</dbReference>
<dbReference type="AlphaFoldDB" id="A0A3E2DNQ2"/>
<dbReference type="GO" id="GO:0006633">
    <property type="term" value="P:fatty acid biosynthetic process"/>
    <property type="evidence" value="ECO:0007669"/>
    <property type="project" value="TreeGrafter"/>
</dbReference>
<dbReference type="PRINTS" id="PR00080">
    <property type="entry name" value="SDRFAMILY"/>
</dbReference>
<organism evidence="3 4">
    <name type="scientific">Cutibacterium avidum</name>
    <dbReference type="NCBI Taxonomy" id="33010"/>
    <lineage>
        <taxon>Bacteria</taxon>
        <taxon>Bacillati</taxon>
        <taxon>Actinomycetota</taxon>
        <taxon>Actinomycetes</taxon>
        <taxon>Propionibacteriales</taxon>
        <taxon>Propionibacteriaceae</taxon>
        <taxon>Cutibacterium</taxon>
    </lineage>
</organism>
<dbReference type="InterPro" id="IPR036291">
    <property type="entry name" value="NAD(P)-bd_dom_sf"/>
</dbReference>
<evidence type="ECO:0000313" key="4">
    <source>
        <dbReference type="Proteomes" id="UP000259211"/>
    </source>
</evidence>
<dbReference type="SUPFAM" id="SSF51735">
    <property type="entry name" value="NAD(P)-binding Rossmann-fold domains"/>
    <property type="match status" value="1"/>
</dbReference>
<dbReference type="Pfam" id="PF13561">
    <property type="entry name" value="adh_short_C2"/>
    <property type="match status" value="1"/>
</dbReference>
<dbReference type="PRINTS" id="PR00081">
    <property type="entry name" value="GDHRDH"/>
</dbReference>
<evidence type="ECO:0000313" key="3">
    <source>
        <dbReference type="EMBL" id="RFT47012.1"/>
    </source>
</evidence>
<dbReference type="PANTHER" id="PTHR42760">
    <property type="entry name" value="SHORT-CHAIN DEHYDROGENASES/REDUCTASES FAMILY MEMBER"/>
    <property type="match status" value="1"/>
</dbReference>
<dbReference type="Proteomes" id="UP000259211">
    <property type="component" value="Unassembled WGS sequence"/>
</dbReference>